<dbReference type="FunFam" id="3.30.160.60:FF:000100">
    <property type="entry name" value="Zinc finger 45-like"/>
    <property type="match status" value="1"/>
</dbReference>
<feature type="domain" description="C2H2-type" evidence="13">
    <location>
        <begin position="602"/>
        <end position="629"/>
    </location>
</feature>
<keyword evidence="5" id="KW-0862">Zinc</keyword>
<dbReference type="PROSITE" id="PS50157">
    <property type="entry name" value="ZINC_FINGER_C2H2_2"/>
    <property type="match status" value="7"/>
</dbReference>
<dbReference type="SUPFAM" id="SSF54695">
    <property type="entry name" value="POZ domain"/>
    <property type="match status" value="1"/>
</dbReference>
<feature type="compositionally biased region" description="Polar residues" evidence="11">
    <location>
        <begin position="302"/>
        <end position="313"/>
    </location>
</feature>
<dbReference type="GO" id="GO:0005634">
    <property type="term" value="C:nucleus"/>
    <property type="evidence" value="ECO:0007669"/>
    <property type="project" value="UniProtKB-SubCell"/>
</dbReference>
<evidence type="ECO:0000256" key="5">
    <source>
        <dbReference type="ARBA" id="ARBA00022833"/>
    </source>
</evidence>
<dbReference type="InterPro" id="IPR013087">
    <property type="entry name" value="Znf_C2H2_type"/>
</dbReference>
<protein>
    <submittedName>
        <fullName evidence="14">DgyrCDS437</fullName>
    </submittedName>
</protein>
<evidence type="ECO:0000256" key="10">
    <source>
        <dbReference type="PROSITE-ProRule" id="PRU00042"/>
    </source>
</evidence>
<dbReference type="FunFam" id="3.30.160.60:FF:000065">
    <property type="entry name" value="B-cell CLL/lymphoma 6, member B"/>
    <property type="match status" value="1"/>
</dbReference>
<keyword evidence="4 10" id="KW-0863">Zinc-finger</keyword>
<dbReference type="GO" id="GO:0008270">
    <property type="term" value="F:zinc ion binding"/>
    <property type="evidence" value="ECO:0007669"/>
    <property type="project" value="UniProtKB-KW"/>
</dbReference>
<feature type="domain" description="C2H2-type" evidence="13">
    <location>
        <begin position="427"/>
        <end position="449"/>
    </location>
</feature>
<feature type="domain" description="C2H2-type" evidence="13">
    <location>
        <begin position="456"/>
        <end position="484"/>
    </location>
</feature>
<evidence type="ECO:0000256" key="1">
    <source>
        <dbReference type="ARBA" id="ARBA00004123"/>
    </source>
</evidence>
<comment type="caution">
    <text evidence="14">The sequence shown here is derived from an EMBL/GenBank/DDBJ whole genome shotgun (WGS) entry which is preliminary data.</text>
</comment>
<keyword evidence="6" id="KW-0805">Transcription regulation</keyword>
<feature type="region of interest" description="Disordered" evidence="11">
    <location>
        <begin position="302"/>
        <end position="394"/>
    </location>
</feature>
<evidence type="ECO:0000256" key="7">
    <source>
        <dbReference type="ARBA" id="ARBA00023125"/>
    </source>
</evidence>
<evidence type="ECO:0000256" key="11">
    <source>
        <dbReference type="SAM" id="MobiDB-lite"/>
    </source>
</evidence>
<dbReference type="FunFam" id="3.30.160.60:FF:000325">
    <property type="entry name" value="ZFP90 zinc finger protein"/>
    <property type="match status" value="1"/>
</dbReference>
<feature type="domain" description="C2H2-type" evidence="13">
    <location>
        <begin position="516"/>
        <end position="545"/>
    </location>
</feature>
<dbReference type="Pfam" id="PF13912">
    <property type="entry name" value="zf-C2H2_6"/>
    <property type="match status" value="1"/>
</dbReference>
<evidence type="ECO:0000313" key="14">
    <source>
        <dbReference type="EMBL" id="CAD5111089.1"/>
    </source>
</evidence>
<dbReference type="EMBL" id="CAJFCJ010000001">
    <property type="protein sequence ID" value="CAD5111089.1"/>
    <property type="molecule type" value="Genomic_DNA"/>
</dbReference>
<dbReference type="GO" id="GO:0003677">
    <property type="term" value="F:DNA binding"/>
    <property type="evidence" value="ECO:0007669"/>
    <property type="project" value="UniProtKB-KW"/>
</dbReference>
<proteinExistence type="predicted"/>
<dbReference type="InterPro" id="IPR011333">
    <property type="entry name" value="SKP1/BTB/POZ_sf"/>
</dbReference>
<dbReference type="InterPro" id="IPR036236">
    <property type="entry name" value="Znf_C2H2_sf"/>
</dbReference>
<keyword evidence="8" id="KW-0804">Transcription</keyword>
<evidence type="ECO:0000256" key="8">
    <source>
        <dbReference type="ARBA" id="ARBA00023163"/>
    </source>
</evidence>
<feature type="domain" description="C2H2-type" evidence="13">
    <location>
        <begin position="546"/>
        <end position="573"/>
    </location>
</feature>
<dbReference type="Proteomes" id="UP000549394">
    <property type="component" value="Unassembled WGS sequence"/>
</dbReference>
<dbReference type="GO" id="GO:0000981">
    <property type="term" value="F:DNA-binding transcription factor activity, RNA polymerase II-specific"/>
    <property type="evidence" value="ECO:0007669"/>
    <property type="project" value="TreeGrafter"/>
</dbReference>
<keyword evidence="3" id="KW-0677">Repeat</keyword>
<dbReference type="PROSITE" id="PS50097">
    <property type="entry name" value="BTB"/>
    <property type="match status" value="1"/>
</dbReference>
<reference evidence="14 15" key="1">
    <citation type="submission" date="2020-08" db="EMBL/GenBank/DDBJ databases">
        <authorList>
            <person name="Hejnol A."/>
        </authorList>
    </citation>
    <scope>NUCLEOTIDE SEQUENCE [LARGE SCALE GENOMIC DNA]</scope>
</reference>
<keyword evidence="15" id="KW-1185">Reference proteome</keyword>
<feature type="domain" description="C2H2-type" evidence="13">
    <location>
        <begin position="574"/>
        <end position="601"/>
    </location>
</feature>
<feature type="region of interest" description="Disordered" evidence="11">
    <location>
        <begin position="263"/>
        <end position="286"/>
    </location>
</feature>
<dbReference type="OrthoDB" id="2311693at2759"/>
<gene>
    <name evidence="14" type="ORF">DGYR_LOCUS423</name>
</gene>
<dbReference type="PANTHER" id="PTHR24394:SF29">
    <property type="entry name" value="MYONEURIN"/>
    <property type="match status" value="1"/>
</dbReference>
<keyword evidence="7" id="KW-0238">DNA-binding</keyword>
<evidence type="ECO:0000259" key="13">
    <source>
        <dbReference type="PROSITE" id="PS50157"/>
    </source>
</evidence>
<dbReference type="PROSITE" id="PS00028">
    <property type="entry name" value="ZINC_FINGER_C2H2_1"/>
    <property type="match status" value="5"/>
</dbReference>
<feature type="compositionally biased region" description="Low complexity" evidence="11">
    <location>
        <begin position="336"/>
        <end position="351"/>
    </location>
</feature>
<evidence type="ECO:0000256" key="3">
    <source>
        <dbReference type="ARBA" id="ARBA00022737"/>
    </source>
</evidence>
<feature type="domain" description="BTB" evidence="12">
    <location>
        <begin position="88"/>
        <end position="153"/>
    </location>
</feature>
<name>A0A7I8V912_9ANNE</name>
<dbReference type="InterPro" id="IPR000210">
    <property type="entry name" value="BTB/POZ_dom"/>
</dbReference>
<dbReference type="Gene3D" id="3.30.710.10">
    <property type="entry name" value="Potassium Channel Kv1.1, Chain A"/>
    <property type="match status" value="1"/>
</dbReference>
<dbReference type="SUPFAM" id="SSF57667">
    <property type="entry name" value="beta-beta-alpha zinc fingers"/>
    <property type="match status" value="4"/>
</dbReference>
<dbReference type="PANTHER" id="PTHR24394">
    <property type="entry name" value="ZINC FINGER PROTEIN"/>
    <property type="match status" value="1"/>
</dbReference>
<dbReference type="Gene3D" id="3.30.160.60">
    <property type="entry name" value="Classic Zinc Finger"/>
    <property type="match status" value="6"/>
</dbReference>
<evidence type="ECO:0000256" key="6">
    <source>
        <dbReference type="ARBA" id="ARBA00023015"/>
    </source>
</evidence>
<organism evidence="14 15">
    <name type="scientific">Dimorphilus gyrociliatus</name>
    <dbReference type="NCBI Taxonomy" id="2664684"/>
    <lineage>
        <taxon>Eukaryota</taxon>
        <taxon>Metazoa</taxon>
        <taxon>Spiralia</taxon>
        <taxon>Lophotrochozoa</taxon>
        <taxon>Annelida</taxon>
        <taxon>Polychaeta</taxon>
        <taxon>Polychaeta incertae sedis</taxon>
        <taxon>Dinophilidae</taxon>
        <taxon>Dimorphilus</taxon>
    </lineage>
</organism>
<dbReference type="AlphaFoldDB" id="A0A7I8V912"/>
<evidence type="ECO:0000259" key="12">
    <source>
        <dbReference type="PROSITE" id="PS50097"/>
    </source>
</evidence>
<dbReference type="Pfam" id="PF00651">
    <property type="entry name" value="BTB"/>
    <property type="match status" value="1"/>
</dbReference>
<keyword evidence="9" id="KW-0539">Nucleus</keyword>
<evidence type="ECO:0000256" key="9">
    <source>
        <dbReference type="ARBA" id="ARBA00023242"/>
    </source>
</evidence>
<dbReference type="SMART" id="SM00355">
    <property type="entry name" value="ZnF_C2H2"/>
    <property type="match status" value="8"/>
</dbReference>
<feature type="domain" description="C2H2-type" evidence="13">
    <location>
        <begin position="630"/>
        <end position="653"/>
    </location>
</feature>
<dbReference type="SMART" id="SM00225">
    <property type="entry name" value="BTB"/>
    <property type="match status" value="1"/>
</dbReference>
<accession>A0A7I8V912</accession>
<dbReference type="FunFam" id="3.30.160.60:FF:000624">
    <property type="entry name" value="zinc finger protein 697"/>
    <property type="match status" value="1"/>
</dbReference>
<evidence type="ECO:0000313" key="15">
    <source>
        <dbReference type="Proteomes" id="UP000549394"/>
    </source>
</evidence>
<evidence type="ECO:0000256" key="2">
    <source>
        <dbReference type="ARBA" id="ARBA00022723"/>
    </source>
</evidence>
<dbReference type="Pfam" id="PF00096">
    <property type="entry name" value="zf-C2H2"/>
    <property type="match status" value="4"/>
</dbReference>
<evidence type="ECO:0000256" key="4">
    <source>
        <dbReference type="ARBA" id="ARBA00022771"/>
    </source>
</evidence>
<sequence length="668" mass="75033">MADSEGMAVERLDRGVVSLPEFYRLANSRYISGAEDNHLLLGSYSAGASSIQIEPGSIQSTDCIHSFPDYSKTLLETLNWQRSYKYYTDITVRVQQCDFPAHRCILLTLGKKMQYLVFNNVDHEGILVLDKLSVVGFRNILEFVYTGILRFHASTVSETLSAAQFLEVQDVERICLSILKAQIQESLSTAPAESGLAEQPSVVGQPNSVDTSYLEDYLKILEHFHHPPHESRFSNHENALSTDTDITTDAACVPITPPHSSVHIQPISPVLPDENLPRDMSSDTYNKEPTNLLMSIIHANEQNQEKSPMTETLSLPCVDDEESPDSSKLEDTFQHLSNSLPNASSSLSSLSETDKTPPKFSDYDEDSGGRRKKTRPMKMKGGLSCSAALPPPKKRKLTMISDVENDELTQQKEESKIESTSSKNIRHTCQECGRSFSKDIILRKHMKLHEETSVTYACHVCTAKFSRSAELTRHLRTEHSNDNWICKLCEPPDNFGKDAGAYRIHMDREHSVKKPFACQHPGCSFRANKPSTLDKHTVIHTSEKSFTCSNCHAAFSQPNGLRSHMKSCLDKRSYLCDYCGNAFNHSQSLKVHRLLHTGVKPHTCQACGAKFADIRNLRRHRRIHDNTFPYSCQICKKNFRHSNSLKTHMNTHSTLTNNNIASASLISS</sequence>
<keyword evidence="2" id="KW-0479">Metal-binding</keyword>
<comment type="subcellular location">
    <subcellularLocation>
        <location evidence="1">Nucleus</location>
    </subcellularLocation>
</comment>